<dbReference type="PANTHER" id="PTHR11895:SF7">
    <property type="entry name" value="GLUTAMYL-TRNA(GLN) AMIDOTRANSFERASE SUBUNIT A, MITOCHONDRIAL"/>
    <property type="match status" value="1"/>
</dbReference>
<dbReference type="RefSeq" id="WP_185065874.1">
    <property type="nucleotide sequence ID" value="NZ_BAABJP010000026.1"/>
</dbReference>
<sequence>MAEPHELEIGELAALLRARAVSPVELCLHFIERVERYDRLVNAFINWDPLPVLEQARRAETRLRDRGATGPLDGVPIAVKDNMATTGLPTTVGSRAPLPIDGGDAAAVSALRAGGAIVFGKTNLPELAYGPTDRYVFGPTRNPWDLGRYSGGSSMGAAAAVAAGLVPGALGTDTTGSVRHPANWCGVTGLKPTRDRIPLTGVVPLARSLDHVGVLGRSARDCRLLLVATQVVAPRPLPRSPPARIGLVRAPCWERLAEPVRAAVGEAVEVLRALGVSVVEVPLPRWGLVADAAEIVLAREAAEGYGTILELGAGARRKLDDAIKVSHRQYELAQQLASEFRADLEQAMAGTDVLLTPGRESTAPRMDEAGRLLDDPAGVRCAAPLNLAGWPALSVPCGFDPQGLPIGLQLVARPGEDEALLQMAELYQEATNWHRRRPDL</sequence>
<comment type="caution">
    <text evidence="3">The sequence shown here is derived from an EMBL/GenBank/DDBJ whole genome shotgun (WGS) entry which is preliminary data.</text>
</comment>
<evidence type="ECO:0000259" key="2">
    <source>
        <dbReference type="Pfam" id="PF01425"/>
    </source>
</evidence>
<keyword evidence="4" id="KW-1185">Reference proteome</keyword>
<evidence type="ECO:0000256" key="1">
    <source>
        <dbReference type="ARBA" id="ARBA00009199"/>
    </source>
</evidence>
<reference evidence="4" key="1">
    <citation type="journal article" date="2019" name="Int. J. Syst. Evol. Microbiol.">
        <title>The Global Catalogue of Microorganisms (GCM) 10K type strain sequencing project: providing services to taxonomists for standard genome sequencing and annotation.</title>
        <authorList>
            <consortium name="The Broad Institute Genomics Platform"/>
            <consortium name="The Broad Institute Genome Sequencing Center for Infectious Disease"/>
            <person name="Wu L."/>
            <person name="Ma J."/>
        </authorList>
    </citation>
    <scope>NUCLEOTIDE SEQUENCE [LARGE SCALE GENOMIC DNA]</scope>
    <source>
        <strain evidence="4">JCM 18303</strain>
    </source>
</reference>
<dbReference type="Proteomes" id="UP001428817">
    <property type="component" value="Unassembled WGS sequence"/>
</dbReference>
<dbReference type="InterPro" id="IPR036928">
    <property type="entry name" value="AS_sf"/>
</dbReference>
<dbReference type="Gene3D" id="3.90.1300.10">
    <property type="entry name" value="Amidase signature (AS) domain"/>
    <property type="match status" value="1"/>
</dbReference>
<dbReference type="PANTHER" id="PTHR11895">
    <property type="entry name" value="TRANSAMIDASE"/>
    <property type="match status" value="1"/>
</dbReference>
<protein>
    <submittedName>
        <fullName evidence="3">Asp-tRNA(Asn)/Glu-tRNA(Gln) amidotransferase subunit GatA</fullName>
    </submittedName>
</protein>
<evidence type="ECO:0000313" key="3">
    <source>
        <dbReference type="EMBL" id="GAA5162529.1"/>
    </source>
</evidence>
<proteinExistence type="inferred from homology"/>
<dbReference type="InterPro" id="IPR023631">
    <property type="entry name" value="Amidase_dom"/>
</dbReference>
<gene>
    <name evidence="3" type="primary">gatA_3</name>
    <name evidence="3" type="ORF">GCM10023321_48250</name>
</gene>
<organism evidence="3 4">
    <name type="scientific">Pseudonocardia eucalypti</name>
    <dbReference type="NCBI Taxonomy" id="648755"/>
    <lineage>
        <taxon>Bacteria</taxon>
        <taxon>Bacillati</taxon>
        <taxon>Actinomycetota</taxon>
        <taxon>Actinomycetes</taxon>
        <taxon>Pseudonocardiales</taxon>
        <taxon>Pseudonocardiaceae</taxon>
        <taxon>Pseudonocardia</taxon>
    </lineage>
</organism>
<feature type="domain" description="Amidase" evidence="2">
    <location>
        <begin position="26"/>
        <end position="421"/>
    </location>
</feature>
<dbReference type="Pfam" id="PF01425">
    <property type="entry name" value="Amidase"/>
    <property type="match status" value="1"/>
</dbReference>
<dbReference type="EMBL" id="BAABJP010000026">
    <property type="protein sequence ID" value="GAA5162529.1"/>
    <property type="molecule type" value="Genomic_DNA"/>
</dbReference>
<name>A0ABP9QIJ2_9PSEU</name>
<accession>A0ABP9QIJ2</accession>
<comment type="similarity">
    <text evidence="1">Belongs to the amidase family.</text>
</comment>
<dbReference type="SUPFAM" id="SSF75304">
    <property type="entry name" value="Amidase signature (AS) enzymes"/>
    <property type="match status" value="1"/>
</dbReference>
<evidence type="ECO:0000313" key="4">
    <source>
        <dbReference type="Proteomes" id="UP001428817"/>
    </source>
</evidence>
<dbReference type="InterPro" id="IPR000120">
    <property type="entry name" value="Amidase"/>
</dbReference>